<gene>
    <name evidence="2" type="ORF">NYR02_04920</name>
</gene>
<organism evidence="2 3">
    <name type="scientific">Thalassolituus pacificus</name>
    <dbReference type="NCBI Taxonomy" id="2975440"/>
    <lineage>
        <taxon>Bacteria</taxon>
        <taxon>Pseudomonadati</taxon>
        <taxon>Pseudomonadota</taxon>
        <taxon>Gammaproteobacteria</taxon>
        <taxon>Oceanospirillales</taxon>
        <taxon>Oceanospirillaceae</taxon>
        <taxon>Thalassolituus</taxon>
    </lineage>
</organism>
<dbReference type="EMBL" id="JAOANI010000014">
    <property type="protein sequence ID" value="MCT7358362.1"/>
    <property type="molecule type" value="Genomic_DNA"/>
</dbReference>
<comment type="caution">
    <text evidence="2">The sequence shown here is derived from an EMBL/GenBank/DDBJ whole genome shotgun (WGS) entry which is preliminary data.</text>
</comment>
<dbReference type="AlphaFoldDB" id="A0A9X2WEQ9"/>
<accession>A0A9X2WEQ9</accession>
<dbReference type="RefSeq" id="WP_260975283.1">
    <property type="nucleotide sequence ID" value="NZ_JAOANI010000014.1"/>
</dbReference>
<feature type="transmembrane region" description="Helical" evidence="1">
    <location>
        <begin position="35"/>
        <end position="53"/>
    </location>
</feature>
<evidence type="ECO:0000256" key="1">
    <source>
        <dbReference type="SAM" id="Phobius"/>
    </source>
</evidence>
<protein>
    <submittedName>
        <fullName evidence="2">Uncharacterized protein</fullName>
    </submittedName>
</protein>
<keyword evidence="3" id="KW-1185">Reference proteome</keyword>
<reference evidence="2" key="2">
    <citation type="submission" date="2022-08" db="EMBL/GenBank/DDBJ databases">
        <authorList>
            <person name="Dong C."/>
        </authorList>
    </citation>
    <scope>NUCLEOTIDE SEQUENCE</scope>
    <source>
        <strain evidence="2">59MF3M-4</strain>
    </source>
</reference>
<proteinExistence type="predicted"/>
<dbReference type="Proteomes" id="UP001147830">
    <property type="component" value="Unassembled WGS sequence"/>
</dbReference>
<feature type="transmembrane region" description="Helical" evidence="1">
    <location>
        <begin position="9"/>
        <end position="29"/>
    </location>
</feature>
<name>A0A9X2WEQ9_9GAMM</name>
<evidence type="ECO:0000313" key="2">
    <source>
        <dbReference type="EMBL" id="MCT7358362.1"/>
    </source>
</evidence>
<sequence>MNTKKARQLNIIISVLFALTMLLTSYFVADKDLTQNIVLILITLWFIPFLYLSKSHPEK</sequence>
<reference evidence="2" key="1">
    <citation type="journal article" date="2022" name="Front. Microbiol.">
        <title>Genome-based taxonomic rearrangement of Oceanobacter-related bacteria including the description of Thalassolituus hydrocarbonoclasticus sp. nov. and Thalassolituus pacificus sp. nov. and emended description of the genus Thalassolituus.</title>
        <authorList>
            <person name="Dong C."/>
            <person name="Wei L."/>
            <person name="Wang J."/>
            <person name="Lai Q."/>
            <person name="Huang Z."/>
            <person name="Shao Z."/>
        </authorList>
    </citation>
    <scope>NUCLEOTIDE SEQUENCE</scope>
    <source>
        <strain evidence="2">59MF3M-4</strain>
    </source>
</reference>
<evidence type="ECO:0000313" key="3">
    <source>
        <dbReference type="Proteomes" id="UP001147830"/>
    </source>
</evidence>
<keyword evidence="1" id="KW-0812">Transmembrane</keyword>
<keyword evidence="1" id="KW-0472">Membrane</keyword>
<keyword evidence="1" id="KW-1133">Transmembrane helix</keyword>